<evidence type="ECO:0000313" key="9">
    <source>
        <dbReference type="Proteomes" id="UP001055580"/>
    </source>
</evidence>
<feature type="transmembrane region" description="Helical" evidence="6">
    <location>
        <begin position="253"/>
        <end position="272"/>
    </location>
</feature>
<feature type="transmembrane region" description="Helical" evidence="6">
    <location>
        <begin position="79"/>
        <end position="98"/>
    </location>
</feature>
<proteinExistence type="predicted"/>
<feature type="transmembrane region" description="Helical" evidence="6">
    <location>
        <begin position="284"/>
        <end position="302"/>
    </location>
</feature>
<evidence type="ECO:0000259" key="7">
    <source>
        <dbReference type="PROSITE" id="PS50850"/>
    </source>
</evidence>
<keyword evidence="5 6" id="KW-0472">Membrane</keyword>
<evidence type="ECO:0000256" key="4">
    <source>
        <dbReference type="ARBA" id="ARBA00022989"/>
    </source>
</evidence>
<evidence type="ECO:0000313" key="8">
    <source>
        <dbReference type="EMBL" id="URW76528.1"/>
    </source>
</evidence>
<gene>
    <name evidence="8" type="ORF">M9980_04740</name>
</gene>
<dbReference type="PRINTS" id="PR01035">
    <property type="entry name" value="TCRTETA"/>
</dbReference>
<dbReference type="EMBL" id="CP098401">
    <property type="protein sequence ID" value="URW76528.1"/>
    <property type="molecule type" value="Genomic_DNA"/>
</dbReference>
<dbReference type="Pfam" id="PF07690">
    <property type="entry name" value="MFS_1"/>
    <property type="match status" value="1"/>
</dbReference>
<feature type="domain" description="Major facilitator superfamily (MFS) profile" evidence="7">
    <location>
        <begin position="8"/>
        <end position="399"/>
    </location>
</feature>
<dbReference type="InterPro" id="IPR011701">
    <property type="entry name" value="MFS"/>
</dbReference>
<keyword evidence="2" id="KW-0813">Transport</keyword>
<evidence type="ECO:0000256" key="1">
    <source>
        <dbReference type="ARBA" id="ARBA00004141"/>
    </source>
</evidence>
<reference evidence="8" key="1">
    <citation type="submission" date="2022-05" db="EMBL/GenBank/DDBJ databases">
        <title>Sphingomonas sp. strain RMG20 Genome sequencing and assembly.</title>
        <authorList>
            <person name="Kim I."/>
        </authorList>
    </citation>
    <scope>NUCLEOTIDE SEQUENCE</scope>
    <source>
        <strain evidence="8">RMG20</strain>
    </source>
</reference>
<evidence type="ECO:0000256" key="2">
    <source>
        <dbReference type="ARBA" id="ARBA00022448"/>
    </source>
</evidence>
<evidence type="ECO:0000256" key="3">
    <source>
        <dbReference type="ARBA" id="ARBA00022692"/>
    </source>
</evidence>
<dbReference type="Gene3D" id="1.20.1250.20">
    <property type="entry name" value="MFS general substrate transporter like domains"/>
    <property type="match status" value="1"/>
</dbReference>
<sequence>MPRFDHRAVPIVLVAVVIDVIGFGIVMPVLPTLVTELGHVGLTQATRISGWMLAVFALAQFFAGPVLGMLGDRYGRRPVLIASMVAFAIDYALMAAAPTLAWLFVGRAIAGVAGATFGPAGAVIADVTRPERRAATFGLMGAAFGVGFILGPAIGGLVSTLGPRTPFLVAGALAAINATVMYFALPETLAEANRRAFRLRDAHVVGAFRPLFDAGNATPLLVAWFLWQVGGVVYPAVWSFWAAIRFGWDATAIGWSLAWVGLLSVIVQLGMTDRAVRVLGERRAAIVGLAAATACLAAYAFTTQGWQVYAFFLVGAFGAFAWPALNGLLSRMVDATRQGGLQGGIASMNSVAQIIGPLVAAQSLAAGSTRGFDGAAFLVAAALMGSATLIIAFATPHLPAPDAQTKDTA</sequence>
<feature type="transmembrane region" description="Helical" evidence="6">
    <location>
        <begin position="220"/>
        <end position="241"/>
    </location>
</feature>
<feature type="transmembrane region" description="Helical" evidence="6">
    <location>
        <begin position="308"/>
        <end position="329"/>
    </location>
</feature>
<dbReference type="InterPro" id="IPR020846">
    <property type="entry name" value="MFS_dom"/>
</dbReference>
<feature type="transmembrane region" description="Helical" evidence="6">
    <location>
        <begin position="104"/>
        <end position="125"/>
    </location>
</feature>
<feature type="transmembrane region" description="Helical" evidence="6">
    <location>
        <begin position="50"/>
        <end position="67"/>
    </location>
</feature>
<dbReference type="InterPro" id="IPR001958">
    <property type="entry name" value="Tet-R_TetA/multi-R_MdtG-like"/>
</dbReference>
<dbReference type="PROSITE" id="PS50850">
    <property type="entry name" value="MFS"/>
    <property type="match status" value="1"/>
</dbReference>
<feature type="transmembrane region" description="Helical" evidence="6">
    <location>
        <begin position="12"/>
        <end position="30"/>
    </location>
</feature>
<keyword evidence="9" id="KW-1185">Reference proteome</keyword>
<comment type="subcellular location">
    <subcellularLocation>
        <location evidence="1">Membrane</location>
        <topology evidence="1">Multi-pass membrane protein</topology>
    </subcellularLocation>
</comment>
<feature type="transmembrane region" description="Helical" evidence="6">
    <location>
        <begin position="137"/>
        <end position="161"/>
    </location>
</feature>
<dbReference type="InterPro" id="IPR036259">
    <property type="entry name" value="MFS_trans_sf"/>
</dbReference>
<keyword evidence="3 6" id="KW-0812">Transmembrane</keyword>
<protein>
    <submittedName>
        <fullName evidence="8">MFS transporter</fullName>
    </submittedName>
</protein>
<accession>A0ABY4U1V4</accession>
<dbReference type="SUPFAM" id="SSF103473">
    <property type="entry name" value="MFS general substrate transporter"/>
    <property type="match status" value="1"/>
</dbReference>
<dbReference type="PANTHER" id="PTHR23504">
    <property type="entry name" value="MAJOR FACILITATOR SUPERFAMILY DOMAIN-CONTAINING PROTEIN 10"/>
    <property type="match status" value="1"/>
</dbReference>
<name>A0ABY4U1V4_9SPHN</name>
<feature type="transmembrane region" description="Helical" evidence="6">
    <location>
        <begin position="167"/>
        <end position="185"/>
    </location>
</feature>
<dbReference type="PANTHER" id="PTHR23504:SF15">
    <property type="entry name" value="MAJOR FACILITATOR SUPERFAMILY (MFS) PROFILE DOMAIN-CONTAINING PROTEIN"/>
    <property type="match status" value="1"/>
</dbReference>
<feature type="transmembrane region" description="Helical" evidence="6">
    <location>
        <begin position="375"/>
        <end position="394"/>
    </location>
</feature>
<organism evidence="8 9">
    <name type="scientific">Sphingomonas donggukensis</name>
    <dbReference type="NCBI Taxonomy" id="2949093"/>
    <lineage>
        <taxon>Bacteria</taxon>
        <taxon>Pseudomonadati</taxon>
        <taxon>Pseudomonadota</taxon>
        <taxon>Alphaproteobacteria</taxon>
        <taxon>Sphingomonadales</taxon>
        <taxon>Sphingomonadaceae</taxon>
        <taxon>Sphingomonas</taxon>
    </lineage>
</organism>
<dbReference type="Proteomes" id="UP001055580">
    <property type="component" value="Chromosome"/>
</dbReference>
<evidence type="ECO:0000256" key="5">
    <source>
        <dbReference type="ARBA" id="ARBA00023136"/>
    </source>
</evidence>
<keyword evidence="4 6" id="KW-1133">Transmembrane helix</keyword>
<dbReference type="RefSeq" id="WP_250753955.1">
    <property type="nucleotide sequence ID" value="NZ_CP098401.1"/>
</dbReference>
<evidence type="ECO:0000256" key="6">
    <source>
        <dbReference type="SAM" id="Phobius"/>
    </source>
</evidence>